<sequence length="99" mass="10956">MIVILYAVRNLKSCVQQVENMHPSGASKQDIMDRAKTLLTQDPKLTKGFKFDHVWILMKNIPKFTDNVHINIPETPTAGTDTVGSPTSQSPGLSSFQSI</sequence>
<evidence type="ECO:0000256" key="1">
    <source>
        <dbReference type="SAM" id="MobiDB-lite"/>
    </source>
</evidence>
<feature type="region of interest" description="Disordered" evidence="1">
    <location>
        <begin position="72"/>
        <end position="99"/>
    </location>
</feature>
<dbReference type="EMBL" id="CAKOAT010256154">
    <property type="protein sequence ID" value="CAH8358945.1"/>
    <property type="molecule type" value="Genomic_DNA"/>
</dbReference>
<gene>
    <name evidence="2" type="ORF">ERUC_LOCUS24701</name>
</gene>
<evidence type="ECO:0000313" key="2">
    <source>
        <dbReference type="EMBL" id="CAH8358945.1"/>
    </source>
</evidence>
<protein>
    <recommendedName>
        <fullName evidence="4">No apical meristem-associated C-terminal domain-containing protein</fullName>
    </recommendedName>
</protein>
<comment type="caution">
    <text evidence="2">The sequence shown here is derived from an EMBL/GenBank/DDBJ whole genome shotgun (WGS) entry which is preliminary data.</text>
</comment>
<accession>A0ABC8KK76</accession>
<keyword evidence="3" id="KW-1185">Reference proteome</keyword>
<dbReference type="Proteomes" id="UP001642260">
    <property type="component" value="Unassembled WGS sequence"/>
</dbReference>
<evidence type="ECO:0000313" key="3">
    <source>
        <dbReference type="Proteomes" id="UP001642260"/>
    </source>
</evidence>
<proteinExistence type="predicted"/>
<name>A0ABC8KK76_ERUVS</name>
<dbReference type="AlphaFoldDB" id="A0ABC8KK76"/>
<organism evidence="2 3">
    <name type="scientific">Eruca vesicaria subsp. sativa</name>
    <name type="common">Garden rocket</name>
    <name type="synonym">Eruca sativa</name>
    <dbReference type="NCBI Taxonomy" id="29727"/>
    <lineage>
        <taxon>Eukaryota</taxon>
        <taxon>Viridiplantae</taxon>
        <taxon>Streptophyta</taxon>
        <taxon>Embryophyta</taxon>
        <taxon>Tracheophyta</taxon>
        <taxon>Spermatophyta</taxon>
        <taxon>Magnoliopsida</taxon>
        <taxon>eudicotyledons</taxon>
        <taxon>Gunneridae</taxon>
        <taxon>Pentapetalae</taxon>
        <taxon>rosids</taxon>
        <taxon>malvids</taxon>
        <taxon>Brassicales</taxon>
        <taxon>Brassicaceae</taxon>
        <taxon>Brassiceae</taxon>
        <taxon>Eruca</taxon>
    </lineage>
</organism>
<evidence type="ECO:0008006" key="4">
    <source>
        <dbReference type="Google" id="ProtNLM"/>
    </source>
</evidence>
<feature type="compositionally biased region" description="Polar residues" evidence="1">
    <location>
        <begin position="77"/>
        <end position="99"/>
    </location>
</feature>
<reference evidence="2 3" key="1">
    <citation type="submission" date="2022-03" db="EMBL/GenBank/DDBJ databases">
        <authorList>
            <person name="Macdonald S."/>
            <person name="Ahmed S."/>
            <person name="Newling K."/>
        </authorList>
    </citation>
    <scope>NUCLEOTIDE SEQUENCE [LARGE SCALE GENOMIC DNA]</scope>
</reference>